<proteinExistence type="predicted"/>
<reference evidence="2 3" key="1">
    <citation type="journal article" date="2016" name="Nat. Commun.">
        <title>Thousands of microbial genomes shed light on interconnected biogeochemical processes in an aquifer system.</title>
        <authorList>
            <person name="Anantharaman K."/>
            <person name="Brown C.T."/>
            <person name="Hug L.A."/>
            <person name="Sharon I."/>
            <person name="Castelle C.J."/>
            <person name="Probst A.J."/>
            <person name="Thomas B.C."/>
            <person name="Singh A."/>
            <person name="Wilkins M.J."/>
            <person name="Karaoz U."/>
            <person name="Brodie E.L."/>
            <person name="Williams K.H."/>
            <person name="Hubbard S.S."/>
            <person name="Banfield J.F."/>
        </authorList>
    </citation>
    <scope>NUCLEOTIDE SEQUENCE [LARGE SCALE GENOMIC DNA]</scope>
</reference>
<dbReference type="Pfam" id="PF08241">
    <property type="entry name" value="Methyltransf_11"/>
    <property type="match status" value="1"/>
</dbReference>
<dbReference type="NCBIfam" id="TIGR03587">
    <property type="entry name" value="Pse_Me-ase"/>
    <property type="match status" value="1"/>
</dbReference>
<dbReference type="GO" id="GO:0008757">
    <property type="term" value="F:S-adenosylmethionine-dependent methyltransferase activity"/>
    <property type="evidence" value="ECO:0007669"/>
    <property type="project" value="InterPro"/>
</dbReference>
<dbReference type="EMBL" id="MHLN01000002">
    <property type="protein sequence ID" value="OGZ12727.1"/>
    <property type="molecule type" value="Genomic_DNA"/>
</dbReference>
<gene>
    <name evidence="2" type="ORF">A3D67_02860</name>
</gene>
<evidence type="ECO:0000313" key="2">
    <source>
        <dbReference type="EMBL" id="OGZ12727.1"/>
    </source>
</evidence>
<protein>
    <recommendedName>
        <fullName evidence="1">Methyltransferase type 11 domain-containing protein</fullName>
    </recommendedName>
</protein>
<dbReference type="Gene3D" id="3.40.50.150">
    <property type="entry name" value="Vaccinia Virus protein VP39"/>
    <property type="match status" value="1"/>
</dbReference>
<dbReference type="Proteomes" id="UP000178099">
    <property type="component" value="Unassembled WGS sequence"/>
</dbReference>
<comment type="caution">
    <text evidence="2">The sequence shown here is derived from an EMBL/GenBank/DDBJ whole genome shotgun (WGS) entry which is preliminary data.</text>
</comment>
<dbReference type="PANTHER" id="PTHR43861">
    <property type="entry name" value="TRANS-ACONITATE 2-METHYLTRANSFERASE-RELATED"/>
    <property type="match status" value="1"/>
</dbReference>
<dbReference type="InterPro" id="IPR020027">
    <property type="entry name" value="Pseudamin_synth-assoc_MeTrfase"/>
</dbReference>
<accession>A0A1G2DGC9</accession>
<evidence type="ECO:0000259" key="1">
    <source>
        <dbReference type="Pfam" id="PF08241"/>
    </source>
</evidence>
<name>A0A1G2DGC9_9BACT</name>
<dbReference type="SUPFAM" id="SSF53335">
    <property type="entry name" value="S-adenosyl-L-methionine-dependent methyltransferases"/>
    <property type="match status" value="1"/>
</dbReference>
<organism evidence="2 3">
    <name type="scientific">Candidatus Lloydbacteria bacterium RIFCSPHIGHO2_02_FULL_51_22</name>
    <dbReference type="NCBI Taxonomy" id="1798663"/>
    <lineage>
        <taxon>Bacteria</taxon>
        <taxon>Candidatus Lloydiibacteriota</taxon>
    </lineage>
</organism>
<dbReference type="AlphaFoldDB" id="A0A1G2DGC9"/>
<dbReference type="CDD" id="cd02440">
    <property type="entry name" value="AdoMet_MTases"/>
    <property type="match status" value="1"/>
</dbReference>
<dbReference type="InterPro" id="IPR013216">
    <property type="entry name" value="Methyltransf_11"/>
</dbReference>
<feature type="domain" description="Methyltransferase type 11" evidence="1">
    <location>
        <begin position="64"/>
        <end position="151"/>
    </location>
</feature>
<evidence type="ECO:0000313" key="3">
    <source>
        <dbReference type="Proteomes" id="UP000178099"/>
    </source>
</evidence>
<dbReference type="InterPro" id="IPR029063">
    <property type="entry name" value="SAM-dependent_MTases_sf"/>
</dbReference>
<sequence length="220" mass="26126">MTKQIRTEQNRTEQMKFWEGTFGDVYIDRYSGDFDRYAKEDYGVTRTQLNKEFLSKLDKNIKILEIGCNSGGQLALLKRAGFNNLFGIEINKKALRIAKESKEFNVMYGSALDIPYEKDFFDLVFTSYVLIHIHPKDLQKVIREAYRVTKKYIWGIEYFSEKCEEVNYRGYGNKLWRNNFLNTFLSEYPALKVIKIKELPYRKDPNSDMMYLLKKKQVYG</sequence>